<keyword evidence="3" id="KW-1185">Reference proteome</keyword>
<dbReference type="SUPFAM" id="SSF54427">
    <property type="entry name" value="NTF2-like"/>
    <property type="match status" value="1"/>
</dbReference>
<reference evidence="2 3" key="1">
    <citation type="submission" date="2024-08" db="EMBL/GenBank/DDBJ databases">
        <title>Tateyamaria sp. nov., isolated from marine algae.</title>
        <authorList>
            <person name="Choi B.J."/>
            <person name="Kim J.M."/>
            <person name="Lee J.K."/>
            <person name="Choi D.G."/>
            <person name="Bayburt H."/>
            <person name="Baek J.H."/>
            <person name="Han D.M."/>
            <person name="Jeon C.O."/>
        </authorList>
    </citation>
    <scope>NUCLEOTIDE SEQUENCE [LARGE SCALE GENOMIC DNA]</scope>
    <source>
        <strain evidence="2 3">KMU-156</strain>
    </source>
</reference>
<dbReference type="InterPro" id="IPR032710">
    <property type="entry name" value="NTF2-like_dom_sf"/>
</dbReference>
<name>A0ABW8UU52_9RHOB</name>
<dbReference type="EMBL" id="JBHDIY010000002">
    <property type="protein sequence ID" value="MFL4469182.1"/>
    <property type="molecule type" value="Genomic_DNA"/>
</dbReference>
<protein>
    <submittedName>
        <fullName evidence="2">Nuclear transport factor 2 family protein</fullName>
    </submittedName>
</protein>
<evidence type="ECO:0000259" key="1">
    <source>
        <dbReference type="Pfam" id="PF12680"/>
    </source>
</evidence>
<organism evidence="2 3">
    <name type="scientific">Tateyamaria armeniaca</name>
    <dbReference type="NCBI Taxonomy" id="2518930"/>
    <lineage>
        <taxon>Bacteria</taxon>
        <taxon>Pseudomonadati</taxon>
        <taxon>Pseudomonadota</taxon>
        <taxon>Alphaproteobacteria</taxon>
        <taxon>Rhodobacterales</taxon>
        <taxon>Roseobacteraceae</taxon>
        <taxon>Tateyamaria</taxon>
    </lineage>
</organism>
<dbReference type="Proteomes" id="UP001627408">
    <property type="component" value="Unassembled WGS sequence"/>
</dbReference>
<dbReference type="Pfam" id="PF12680">
    <property type="entry name" value="SnoaL_2"/>
    <property type="match status" value="1"/>
</dbReference>
<evidence type="ECO:0000313" key="3">
    <source>
        <dbReference type="Proteomes" id="UP001627408"/>
    </source>
</evidence>
<gene>
    <name evidence="2" type="ORF">ACERZ8_04595</name>
</gene>
<dbReference type="RefSeq" id="WP_407590953.1">
    <property type="nucleotide sequence ID" value="NZ_JBHDIY010000002.1"/>
</dbReference>
<accession>A0ABW8UU52</accession>
<comment type="caution">
    <text evidence="2">The sequence shown here is derived from an EMBL/GenBank/DDBJ whole genome shotgun (WGS) entry which is preliminary data.</text>
</comment>
<evidence type="ECO:0000313" key="2">
    <source>
        <dbReference type="EMBL" id="MFL4469182.1"/>
    </source>
</evidence>
<proteinExistence type="predicted"/>
<dbReference type="InterPro" id="IPR037401">
    <property type="entry name" value="SnoaL-like"/>
</dbReference>
<dbReference type="Gene3D" id="3.10.450.50">
    <property type="match status" value="1"/>
</dbReference>
<feature type="domain" description="SnoaL-like" evidence="1">
    <location>
        <begin position="8"/>
        <end position="89"/>
    </location>
</feature>
<sequence>MDFDAFAEAWEAAWNSHDLDRILAHYSNTVTFRSHKAMRLVGTGELQGKAALRDYWAKALAAQPDLSFVVVDVLHGHGMMVITYRNQHDVLAAETLRFGPDGLVVEASACHAPVR</sequence>